<dbReference type="KEGG" id="cmah:C1I91_00450"/>
<keyword evidence="3 5" id="KW-0479">Metal-binding</keyword>
<feature type="domain" description="Manganese/iron superoxide dismutase N-terminal" evidence="8">
    <location>
        <begin position="29"/>
        <end position="116"/>
    </location>
</feature>
<feature type="binding site" evidence="5">
    <location>
        <position position="53"/>
    </location>
    <ligand>
        <name>Mn(2+)</name>
        <dbReference type="ChEBI" id="CHEBI:29035"/>
    </ligand>
</feature>
<dbReference type="PANTHER" id="PTHR43595">
    <property type="entry name" value="37S RIBOSOMAL PROTEIN S26, MITOCHONDRIAL"/>
    <property type="match status" value="1"/>
</dbReference>
<organism evidence="10 11">
    <name type="scientific">Clostridium manihotivorum</name>
    <dbReference type="NCBI Taxonomy" id="2320868"/>
    <lineage>
        <taxon>Bacteria</taxon>
        <taxon>Bacillati</taxon>
        <taxon>Bacillota</taxon>
        <taxon>Clostridia</taxon>
        <taxon>Eubacteriales</taxon>
        <taxon>Clostridiaceae</taxon>
        <taxon>Clostridium</taxon>
    </lineage>
</organism>
<name>A0A410DMH5_9CLOT</name>
<dbReference type="InterPro" id="IPR001189">
    <property type="entry name" value="Mn/Fe_SOD"/>
</dbReference>
<protein>
    <recommendedName>
        <fullName evidence="2 6">Superoxide dismutase</fullName>
        <ecNumber evidence="2 6">1.15.1.1</ecNumber>
    </recommendedName>
</protein>
<keyword evidence="11" id="KW-1185">Reference proteome</keyword>
<evidence type="ECO:0000313" key="11">
    <source>
        <dbReference type="Proteomes" id="UP000286268"/>
    </source>
</evidence>
<keyword evidence="4 6" id="KW-0560">Oxidoreductase</keyword>
<accession>A0A410DMH5</accession>
<keyword evidence="7" id="KW-0732">Signal</keyword>
<dbReference type="InterPro" id="IPR036324">
    <property type="entry name" value="Mn/Fe_SOD_N_sf"/>
</dbReference>
<comment type="function">
    <text evidence="6">Destroys radicals which are normally produced within the cells and which are toxic to biological systems.</text>
</comment>
<dbReference type="GO" id="GO:0004784">
    <property type="term" value="F:superoxide dismutase activity"/>
    <property type="evidence" value="ECO:0007669"/>
    <property type="project" value="UniProtKB-EC"/>
</dbReference>
<feature type="domain" description="Manganese/iron superoxide dismutase C-terminal" evidence="9">
    <location>
        <begin position="123"/>
        <end position="223"/>
    </location>
</feature>
<dbReference type="OrthoDB" id="9803125at2"/>
<dbReference type="PRINTS" id="PR01703">
    <property type="entry name" value="MNSODISMTASE"/>
</dbReference>
<dbReference type="GO" id="GO:0046872">
    <property type="term" value="F:metal ion binding"/>
    <property type="evidence" value="ECO:0007669"/>
    <property type="project" value="UniProtKB-KW"/>
</dbReference>
<evidence type="ECO:0000256" key="2">
    <source>
        <dbReference type="ARBA" id="ARBA00012682"/>
    </source>
</evidence>
<evidence type="ECO:0000313" key="10">
    <source>
        <dbReference type="EMBL" id="QAA30280.1"/>
    </source>
</evidence>
<dbReference type="AlphaFoldDB" id="A0A410DMH5"/>
<feature type="binding site" evidence="5">
    <location>
        <position position="108"/>
    </location>
    <ligand>
        <name>Mn(2+)</name>
        <dbReference type="ChEBI" id="CHEBI:29035"/>
    </ligand>
</feature>
<evidence type="ECO:0000256" key="7">
    <source>
        <dbReference type="SAM" id="SignalP"/>
    </source>
</evidence>
<dbReference type="EMBL" id="CP025746">
    <property type="protein sequence ID" value="QAA30280.1"/>
    <property type="molecule type" value="Genomic_DNA"/>
</dbReference>
<dbReference type="Pfam" id="PF02777">
    <property type="entry name" value="Sod_Fe_C"/>
    <property type="match status" value="1"/>
</dbReference>
<dbReference type="FunFam" id="3.55.40.20:FF:000001">
    <property type="entry name" value="Superoxide dismutase"/>
    <property type="match status" value="1"/>
</dbReference>
<feature type="binding site" evidence="5">
    <location>
        <position position="191"/>
    </location>
    <ligand>
        <name>Mn(2+)</name>
        <dbReference type="ChEBI" id="CHEBI:29035"/>
    </ligand>
</feature>
<comment type="similarity">
    <text evidence="1 6">Belongs to the iron/manganese superoxide dismutase family.</text>
</comment>
<proteinExistence type="inferred from homology"/>
<gene>
    <name evidence="10" type="ORF">C1I91_00450</name>
</gene>
<evidence type="ECO:0000256" key="5">
    <source>
        <dbReference type="PIRSR" id="PIRSR000349-1"/>
    </source>
</evidence>
<dbReference type="InterPro" id="IPR036314">
    <property type="entry name" value="SOD_C_sf"/>
</dbReference>
<evidence type="ECO:0000256" key="3">
    <source>
        <dbReference type="ARBA" id="ARBA00022723"/>
    </source>
</evidence>
<comment type="catalytic activity">
    <reaction evidence="6">
        <text>2 superoxide + 2 H(+) = H2O2 + O2</text>
        <dbReference type="Rhea" id="RHEA:20696"/>
        <dbReference type="ChEBI" id="CHEBI:15378"/>
        <dbReference type="ChEBI" id="CHEBI:15379"/>
        <dbReference type="ChEBI" id="CHEBI:16240"/>
        <dbReference type="ChEBI" id="CHEBI:18421"/>
        <dbReference type="EC" id="1.15.1.1"/>
    </reaction>
</comment>
<dbReference type="GO" id="GO:0005737">
    <property type="term" value="C:cytoplasm"/>
    <property type="evidence" value="ECO:0007669"/>
    <property type="project" value="TreeGrafter"/>
</dbReference>
<evidence type="ECO:0000259" key="9">
    <source>
        <dbReference type="Pfam" id="PF02777"/>
    </source>
</evidence>
<dbReference type="FunFam" id="1.10.287.990:FF:000001">
    <property type="entry name" value="Superoxide dismutase"/>
    <property type="match status" value="1"/>
</dbReference>
<evidence type="ECO:0000259" key="8">
    <source>
        <dbReference type="Pfam" id="PF00081"/>
    </source>
</evidence>
<feature type="chain" id="PRO_5019237492" description="Superoxide dismutase" evidence="7">
    <location>
        <begin position="22"/>
        <end position="228"/>
    </location>
</feature>
<dbReference type="InterPro" id="IPR019831">
    <property type="entry name" value="Mn/Fe_SOD_N"/>
</dbReference>
<dbReference type="InterPro" id="IPR019832">
    <property type="entry name" value="Mn/Fe_SOD_C"/>
</dbReference>
<dbReference type="SUPFAM" id="SSF46609">
    <property type="entry name" value="Fe,Mn superoxide dismutase (SOD), N-terminal domain"/>
    <property type="match status" value="1"/>
</dbReference>
<feature type="binding site" evidence="5">
    <location>
        <position position="195"/>
    </location>
    <ligand>
        <name>Mn(2+)</name>
        <dbReference type="ChEBI" id="CHEBI:29035"/>
    </ligand>
</feature>
<feature type="signal peptide" evidence="7">
    <location>
        <begin position="1"/>
        <end position="21"/>
    </location>
</feature>
<evidence type="ECO:0000256" key="4">
    <source>
        <dbReference type="ARBA" id="ARBA00023002"/>
    </source>
</evidence>
<evidence type="ECO:0000256" key="6">
    <source>
        <dbReference type="RuleBase" id="RU000414"/>
    </source>
</evidence>
<dbReference type="EC" id="1.15.1.1" evidence="2 6"/>
<dbReference type="SUPFAM" id="SSF54719">
    <property type="entry name" value="Fe,Mn superoxide dismutase (SOD), C-terminal domain"/>
    <property type="match status" value="1"/>
</dbReference>
<dbReference type="Proteomes" id="UP000286268">
    <property type="component" value="Chromosome"/>
</dbReference>
<dbReference type="Pfam" id="PF00081">
    <property type="entry name" value="Sod_Fe_N"/>
    <property type="match status" value="1"/>
</dbReference>
<evidence type="ECO:0000256" key="1">
    <source>
        <dbReference type="ARBA" id="ARBA00008714"/>
    </source>
</evidence>
<dbReference type="Gene3D" id="1.10.287.990">
    <property type="entry name" value="Fe,Mn superoxide dismutase (SOD) domain"/>
    <property type="match status" value="1"/>
</dbReference>
<dbReference type="Gene3D" id="3.55.40.20">
    <property type="entry name" value="Iron/manganese superoxide dismutase, C-terminal domain"/>
    <property type="match status" value="1"/>
</dbReference>
<dbReference type="PROSITE" id="PS00088">
    <property type="entry name" value="SOD_MN"/>
    <property type="match status" value="1"/>
</dbReference>
<dbReference type="PANTHER" id="PTHR43595:SF2">
    <property type="entry name" value="SMALL RIBOSOMAL SUBUNIT PROTEIN MS42"/>
    <property type="match status" value="1"/>
</dbReference>
<dbReference type="PIRSF" id="PIRSF000349">
    <property type="entry name" value="SODismutase"/>
    <property type="match status" value="1"/>
</dbReference>
<sequence length="228" mass="26245">MKKIIALAICLMALITSSASALETNDKKFVVPPLKYSYNALEPYIDEQTMRIHHDKHHEAYVGNLNKALDKYPELQGKTVEQLLLNINKVPSDIRETVRNNAGGHYNHTFFWNIMSPNKGANPKGNVMKAIERDFGSMDNFKKLFKQAALDRFGSGWAWLLKDNSGKLSIVSTANQDTPIQLGLKPIIAIDVWEHAYYLKYQNKRADYIDAWWNVVNWDRAEELYNER</sequence>
<dbReference type="InterPro" id="IPR019833">
    <property type="entry name" value="Mn/Fe_SOD_BS"/>
</dbReference>
<reference evidence="10 11" key="1">
    <citation type="submission" date="2018-01" db="EMBL/GenBank/DDBJ databases">
        <title>Genome Sequencing and Assembly of Anaerobacter polyendosporus strain CT4.</title>
        <authorList>
            <person name="Tachaapaikoon C."/>
            <person name="Sutheeworapong S."/>
            <person name="Jenjaroenpun P."/>
            <person name="Wongsurawat T."/>
            <person name="Nookeaw I."/>
            <person name="Cheawchanlertfa P."/>
            <person name="Kosugi A."/>
            <person name="Cheevadhanarak S."/>
            <person name="Ratanakhanokchai K."/>
        </authorList>
    </citation>
    <scope>NUCLEOTIDE SEQUENCE [LARGE SCALE GENOMIC DNA]</scope>
    <source>
        <strain evidence="10 11">CT4</strain>
    </source>
</reference>